<feature type="region of interest" description="N-terminal hotdog fold" evidence="4">
    <location>
        <begin position="1301"/>
        <end position="1432"/>
    </location>
</feature>
<dbReference type="Pfam" id="PF22621">
    <property type="entry name" value="CurL-like_PKS_C"/>
    <property type="match status" value="1"/>
</dbReference>
<gene>
    <name evidence="9" type="ORF">HYFRA_00002986</name>
</gene>
<dbReference type="FunFam" id="3.10.129.110:FF:000001">
    <property type="entry name" value="Sterigmatocystin biosynthesis polyketide synthase"/>
    <property type="match status" value="1"/>
</dbReference>
<dbReference type="SMART" id="SM00825">
    <property type="entry name" value="PKS_KS"/>
    <property type="match status" value="1"/>
</dbReference>
<dbReference type="InterPro" id="IPR032088">
    <property type="entry name" value="SAT"/>
</dbReference>
<evidence type="ECO:0008006" key="11">
    <source>
        <dbReference type="Google" id="ProtNLM"/>
    </source>
</evidence>
<dbReference type="Pfam" id="PF00698">
    <property type="entry name" value="Acyl_transf_1"/>
    <property type="match status" value="1"/>
</dbReference>
<feature type="domain" description="Carrier" evidence="6">
    <location>
        <begin position="1650"/>
        <end position="1731"/>
    </location>
</feature>
<evidence type="ECO:0000256" key="4">
    <source>
        <dbReference type="PROSITE-ProRule" id="PRU01363"/>
    </source>
</evidence>
<evidence type="ECO:0000256" key="2">
    <source>
        <dbReference type="ARBA" id="ARBA00022553"/>
    </source>
</evidence>
<dbReference type="InterPro" id="IPR020841">
    <property type="entry name" value="PKS_Beta-ketoAc_synthase_dom"/>
</dbReference>
<organism evidence="9 10">
    <name type="scientific">Hymenoscyphus fraxineus</name>
    <dbReference type="NCBI Taxonomy" id="746836"/>
    <lineage>
        <taxon>Eukaryota</taxon>
        <taxon>Fungi</taxon>
        <taxon>Dikarya</taxon>
        <taxon>Ascomycota</taxon>
        <taxon>Pezizomycotina</taxon>
        <taxon>Leotiomycetes</taxon>
        <taxon>Helotiales</taxon>
        <taxon>Helotiaceae</taxon>
        <taxon>Hymenoscyphus</taxon>
    </lineage>
</organism>
<dbReference type="InterPro" id="IPR036736">
    <property type="entry name" value="ACP-like_sf"/>
</dbReference>
<dbReference type="GO" id="GO:0006633">
    <property type="term" value="P:fatty acid biosynthetic process"/>
    <property type="evidence" value="ECO:0007669"/>
    <property type="project" value="InterPro"/>
</dbReference>
<dbReference type="Gene3D" id="3.40.366.10">
    <property type="entry name" value="Malonyl-Coenzyme A Acyl Carrier Protein, domain 2"/>
    <property type="match status" value="2"/>
</dbReference>
<dbReference type="InterPro" id="IPR049551">
    <property type="entry name" value="PKS_DH_C"/>
</dbReference>
<dbReference type="SUPFAM" id="SSF53474">
    <property type="entry name" value="alpha/beta-Hydrolases"/>
    <property type="match status" value="1"/>
</dbReference>
<comment type="caution">
    <text evidence="9">The sequence shown here is derived from an EMBL/GenBank/DDBJ whole genome shotgun (WGS) entry which is preliminary data.</text>
</comment>
<accession>A0A9N9KQ87</accession>
<evidence type="ECO:0000313" key="9">
    <source>
        <dbReference type="EMBL" id="CAG8950773.1"/>
    </source>
</evidence>
<dbReference type="Pfam" id="PF02801">
    <property type="entry name" value="Ketoacyl-synt_C"/>
    <property type="match status" value="1"/>
</dbReference>
<dbReference type="FunFam" id="1.10.1200.10:FF:000011">
    <property type="entry name" value="Sterigmatocystin biosynthesis polyketide synthase"/>
    <property type="match status" value="1"/>
</dbReference>
<dbReference type="InterPro" id="IPR018201">
    <property type="entry name" value="Ketoacyl_synth_AS"/>
</dbReference>
<dbReference type="EMBL" id="CAJVRL010000038">
    <property type="protein sequence ID" value="CAG8950773.1"/>
    <property type="molecule type" value="Genomic_DNA"/>
</dbReference>
<dbReference type="PROSITE" id="PS52004">
    <property type="entry name" value="KS3_2"/>
    <property type="match status" value="1"/>
</dbReference>
<dbReference type="SUPFAM" id="SSF55048">
    <property type="entry name" value="Probable ACP-binding domain of malonyl-CoA ACP transacylase"/>
    <property type="match status" value="1"/>
</dbReference>
<dbReference type="InterPro" id="IPR029058">
    <property type="entry name" value="AB_hydrolase_fold"/>
</dbReference>
<feature type="region of interest" description="Disordered" evidence="5">
    <location>
        <begin position="1734"/>
        <end position="1779"/>
    </location>
</feature>
<dbReference type="InterPro" id="IPR030918">
    <property type="entry name" value="PT_fungal_PKS"/>
</dbReference>
<evidence type="ECO:0000256" key="3">
    <source>
        <dbReference type="ARBA" id="ARBA00022679"/>
    </source>
</evidence>
<evidence type="ECO:0000259" key="8">
    <source>
        <dbReference type="PROSITE" id="PS52019"/>
    </source>
</evidence>
<dbReference type="SUPFAM" id="SSF47336">
    <property type="entry name" value="ACP-like"/>
    <property type="match status" value="2"/>
</dbReference>
<feature type="domain" description="PKS/mFAS DH" evidence="8">
    <location>
        <begin position="1301"/>
        <end position="1607"/>
    </location>
</feature>
<dbReference type="Gene3D" id="3.40.47.10">
    <property type="match status" value="1"/>
</dbReference>
<dbReference type="Pfam" id="PF14765">
    <property type="entry name" value="PS-DH"/>
    <property type="match status" value="1"/>
</dbReference>
<keyword evidence="2" id="KW-0597">Phosphoprotein</keyword>
<dbReference type="Pfam" id="PF00109">
    <property type="entry name" value="ketoacyl-synt"/>
    <property type="match status" value="1"/>
</dbReference>
<dbReference type="GO" id="GO:0004315">
    <property type="term" value="F:3-oxoacyl-[acyl-carrier-protein] synthase activity"/>
    <property type="evidence" value="ECO:0007669"/>
    <property type="project" value="InterPro"/>
</dbReference>
<keyword evidence="3" id="KW-0808">Transferase</keyword>
<dbReference type="NCBIfam" id="TIGR04532">
    <property type="entry name" value="PT_fungal_PKS"/>
    <property type="match status" value="1"/>
</dbReference>
<feature type="non-terminal residue" evidence="9">
    <location>
        <position position="1"/>
    </location>
</feature>
<evidence type="ECO:0000313" key="10">
    <source>
        <dbReference type="Proteomes" id="UP000696280"/>
    </source>
</evidence>
<sequence length="2139" mass="232050">GRVSIFLSPQKSETLSKMAFILFGDHSVDTYSFLANFCHHSSPSLLSKTFLDQVSDALCREIQSLSNLERNKIPHFASIEDLNQRYHDRGIKHAGVEGALLCITQLAHYLDRAEKVPEDSTSPDATTLIGTGIGLFAAAAVSCAPSLSSLLPIAVQASILSFRTGCFISTMSGQLSGSSDNASSWAYTVSSDELSSLKAILTFNESKQISPAACAYITSVTPTSVSISGPPSTLKSLWSSDAFKSTPTALPVYGAYHAPHLYPEVQVEKFLRLRDSHVLKSCCPCIQLLSSTGQPFNASSSSELFEQVTLEVLTKCVRLQNILDAQELPENGSRCLVIPIGPTDIANSVADFLKSKAQVDVILRRAPFSASDSAPNIGSGLSKTGKLAIVGMAGRFPDAASHEKLWELLEKGLSVHREVPKDRFPVETHVDPTGKTKNTSHTPFGCWIENPGLFDPRFFNMSPREAFQTDPMQRMALSTAFEALEMSGYIPNRTPSTKLDRIGTFYGQTSDDWREINAAQEVDTYYITGGVRAFGPGRINYHFGFSGPSFNIDTACSSSAAALQLACTSLWAKDCDTAIVGGLSCMTNSDIFAGLSRGQFLSKKGPCATFDNEADGYCRADGVGTIIVKRLEDAQADKDNILAVILGTATNHSADAVSITHPHGGTQEALYRSILRKAGVDPLDVDYVEMHGTGTQAGDGTEMVSVTNVFAPADRKRTAEQPLYLGAIKANVGHGEAASGVTALIKVLMMLQKNAIPPHVGIKGVINQGFPKDLSERNVNIAFHKTPLRARAGQPRRVFVNNFSAAGGNTGLLLEDGPAYNNASVDPRSMHVVSVTAKSKSAMLRNASRLVEYLDANPKTTISDLAYTTTARRIQHNWRMTISASDVEQAKASIQSKMNDTFVPVLPTAPKIAFTFTGQGSHYAGLGSDLYANSITFRDNIKEFDNISRILGFPSFIPLIDGSEPDVSTLSPVVVQIGMVCFEIAMARLWESWGIIPSVLVGHSLGEYSALCVSGVLSVSDTIFLVGSRAKLLVEKCTANTHAMLAIQGSVETITEALPHMAGKLSVACINGPRETVLAGEASEMADLADQLTKAAFKCTKLQVPFAFHSAQVDPILDDFEKLASSVRFDKANIPLISPLLSRPITDAHSVGPDYLRRHARDAVNFLGGLVSAQELGFINEKTVWVEVGPHSVCSGMVKATFGATTITAPSLRRKEDPYKTICSSLCALQTAGANIDWNEYHRDFSDSVRLLDLPSYSYDDKNYWIQYEGDWSLNKGRTPAAALPPPKAVQKPKLSTTSIHNVVKEVVNDKIATVVTETDISRPDIRPLVTGHVVNGAYLCPSSLYGDMALTVCEYAYKLIDPDVKDLVMDVNHMEVPKSLIADPGGKSQVLTLSVTCDTHLGSADLVYSSGSGKDKVEHAHCKVLFGNRADYLAEWQRQSYLIQSRVDWLKKAEAEGEAHKIGRGLAYKLFAALVDYDKRYRGMEEVILHSENMEATSRVVFQTTPEDGTFTCSPYWIDSVAHISGFIVNGSDAVDSKENVYISHGWQSLRVAEPLSADKQYRSYVRMQPAEKKVLVGDVFVFDGDRIIAMVGGLKFQCIQRRVLNMLMPPVGAAAPAARSAPRHAPPALKLATKKPSKSAQVTMKTISTVNKRLASVCSGAMDILAAEIGVSLDELVDNIAFSDLGCDSLMALTVSGRMREDLEIDVPSNAFIDHPTIGEFKLFLDKYERKDTPTEGMDSPASHEQTTPDLEEDHDTDFTTPDESSSESGKESLVGDSELESIIRTTIAGEMGVEIEEIIDAHDLSTMGMDSLMSLTILGILREKTGMSLPSDLLANNPSIKAIEKSLNVGAQKPTASVKVVKPAKVAPSQSAPAKSTPERLATSVLLQGNSKRATKHLWMVPDGGGSATSYTTISEIAPHVAVWGLNSPYMKVPEEYNCGVAGMATHFITEMKRRQPTGPYLLAGWSAGGVIAFEASRQLVKNGDEVEHLILIDSPCPDIIEPLPSSLHKWFGEIGLLGDGDFTKLPPWLLPHFAASVNALSNYTAEPIDPKKSPFTTAIWCEDGVCHLPTDPRPDPFPYGHAQFLLDNRTDFGPNHWDKYLNTSKLVTRHMPGNHFSMMKGDLVSQLLFFTLIHH</sequence>
<dbReference type="CDD" id="cd00833">
    <property type="entry name" value="PKS"/>
    <property type="match status" value="1"/>
</dbReference>
<dbReference type="PANTHER" id="PTHR43775">
    <property type="entry name" value="FATTY ACID SYNTHASE"/>
    <property type="match status" value="1"/>
</dbReference>
<feature type="domain" description="Ketosynthase family 3 (KS3)" evidence="7">
    <location>
        <begin position="384"/>
        <end position="816"/>
    </location>
</feature>
<dbReference type="SMART" id="SM00823">
    <property type="entry name" value="PKS_PP"/>
    <property type="match status" value="2"/>
</dbReference>
<evidence type="ECO:0000256" key="1">
    <source>
        <dbReference type="ARBA" id="ARBA00022450"/>
    </source>
</evidence>
<dbReference type="FunFam" id="3.40.366.10:FF:000002">
    <property type="entry name" value="Probable polyketide synthase 2"/>
    <property type="match status" value="1"/>
</dbReference>
<dbReference type="PROSITE" id="PS50075">
    <property type="entry name" value="CARRIER"/>
    <property type="match status" value="2"/>
</dbReference>
<dbReference type="SUPFAM" id="SSF52151">
    <property type="entry name" value="FabD/lysophospholipase-like"/>
    <property type="match status" value="1"/>
</dbReference>
<dbReference type="InterPro" id="IPR001031">
    <property type="entry name" value="Thioesterase"/>
</dbReference>
<evidence type="ECO:0000259" key="6">
    <source>
        <dbReference type="PROSITE" id="PS50075"/>
    </source>
</evidence>
<dbReference type="InterPro" id="IPR042104">
    <property type="entry name" value="PKS_dehydratase_sf"/>
</dbReference>
<protein>
    <recommendedName>
        <fullName evidence="11">Polyketide synthase</fullName>
    </recommendedName>
</protein>
<feature type="compositionally biased region" description="Polar residues" evidence="5">
    <location>
        <begin position="1761"/>
        <end position="1770"/>
    </location>
</feature>
<dbReference type="PROSITE" id="PS52019">
    <property type="entry name" value="PKS_MFAS_DH"/>
    <property type="match status" value="1"/>
</dbReference>
<dbReference type="OrthoDB" id="329835at2759"/>
<dbReference type="InterPro" id="IPR009081">
    <property type="entry name" value="PP-bd_ACP"/>
</dbReference>
<dbReference type="GO" id="GO:0004312">
    <property type="term" value="F:fatty acid synthase activity"/>
    <property type="evidence" value="ECO:0007669"/>
    <property type="project" value="TreeGrafter"/>
</dbReference>
<feature type="active site" description="Proton donor; for dehydratase activity" evidence="4">
    <location>
        <position position="1520"/>
    </location>
</feature>
<dbReference type="InterPro" id="IPR050091">
    <property type="entry name" value="PKS_NRPS_Biosynth_Enz"/>
</dbReference>
<dbReference type="Gene3D" id="3.10.129.110">
    <property type="entry name" value="Polyketide synthase dehydratase"/>
    <property type="match status" value="1"/>
</dbReference>
<dbReference type="InterPro" id="IPR014030">
    <property type="entry name" value="Ketoacyl_synth_N"/>
</dbReference>
<reference evidence="9" key="1">
    <citation type="submission" date="2021-07" db="EMBL/GenBank/DDBJ databases">
        <authorList>
            <person name="Durling M."/>
        </authorList>
    </citation>
    <scope>NUCLEOTIDE SEQUENCE</scope>
</reference>
<dbReference type="Gene3D" id="3.40.50.1820">
    <property type="entry name" value="alpha/beta hydrolase"/>
    <property type="match status" value="1"/>
</dbReference>
<feature type="region of interest" description="C-terminal hotdog fold" evidence="4">
    <location>
        <begin position="1460"/>
        <end position="1607"/>
    </location>
</feature>
<dbReference type="GO" id="GO:0044550">
    <property type="term" value="P:secondary metabolite biosynthetic process"/>
    <property type="evidence" value="ECO:0007669"/>
    <property type="project" value="TreeGrafter"/>
</dbReference>
<dbReference type="Proteomes" id="UP000696280">
    <property type="component" value="Unassembled WGS sequence"/>
</dbReference>
<evidence type="ECO:0000259" key="7">
    <source>
        <dbReference type="PROSITE" id="PS52004"/>
    </source>
</evidence>
<dbReference type="PROSITE" id="PS00606">
    <property type="entry name" value="KS3_1"/>
    <property type="match status" value="1"/>
</dbReference>
<keyword evidence="10" id="KW-1185">Reference proteome</keyword>
<dbReference type="Pfam" id="PF00550">
    <property type="entry name" value="PP-binding"/>
    <property type="match status" value="2"/>
</dbReference>
<dbReference type="Gene3D" id="3.30.70.3290">
    <property type="match status" value="1"/>
</dbReference>
<keyword evidence="1" id="KW-0596">Phosphopantetheine</keyword>
<proteinExistence type="predicted"/>
<dbReference type="InterPro" id="IPR016035">
    <property type="entry name" value="Acyl_Trfase/lysoPLipase"/>
</dbReference>
<dbReference type="InterPro" id="IPR016036">
    <property type="entry name" value="Malonyl_transacylase_ACP-bd"/>
</dbReference>
<dbReference type="InterPro" id="IPR020806">
    <property type="entry name" value="PKS_PP-bd"/>
</dbReference>
<dbReference type="InterPro" id="IPR014031">
    <property type="entry name" value="Ketoacyl_synth_C"/>
</dbReference>
<dbReference type="SUPFAM" id="SSF53901">
    <property type="entry name" value="Thiolase-like"/>
    <property type="match status" value="1"/>
</dbReference>
<dbReference type="Gene3D" id="1.10.1200.10">
    <property type="entry name" value="ACP-like"/>
    <property type="match status" value="2"/>
</dbReference>
<dbReference type="InterPro" id="IPR049900">
    <property type="entry name" value="PKS_mFAS_DH"/>
</dbReference>
<dbReference type="PROSITE" id="PS00012">
    <property type="entry name" value="PHOSPHOPANTETHEINE"/>
    <property type="match status" value="1"/>
</dbReference>
<evidence type="ECO:0000256" key="5">
    <source>
        <dbReference type="SAM" id="MobiDB-lite"/>
    </source>
</evidence>
<dbReference type="InterPro" id="IPR006162">
    <property type="entry name" value="Ppantetheine_attach_site"/>
</dbReference>
<feature type="active site" description="Proton acceptor; for dehydratase activity" evidence="4">
    <location>
        <position position="1333"/>
    </location>
</feature>
<dbReference type="SMART" id="SM00827">
    <property type="entry name" value="PKS_AT"/>
    <property type="match status" value="1"/>
</dbReference>
<feature type="domain" description="Carrier" evidence="6">
    <location>
        <begin position="1777"/>
        <end position="1854"/>
    </location>
</feature>
<dbReference type="InterPro" id="IPR016039">
    <property type="entry name" value="Thiolase-like"/>
</dbReference>
<dbReference type="Pfam" id="PF00975">
    <property type="entry name" value="Thioesterase"/>
    <property type="match status" value="1"/>
</dbReference>
<dbReference type="InterPro" id="IPR001227">
    <property type="entry name" value="Ac_transferase_dom_sf"/>
</dbReference>
<name>A0A9N9KQ87_9HELO</name>
<dbReference type="Pfam" id="PF16073">
    <property type="entry name" value="SAT"/>
    <property type="match status" value="1"/>
</dbReference>
<dbReference type="InterPro" id="IPR014043">
    <property type="entry name" value="Acyl_transferase_dom"/>
</dbReference>
<dbReference type="GO" id="GO:0031177">
    <property type="term" value="F:phosphopantetheine binding"/>
    <property type="evidence" value="ECO:0007669"/>
    <property type="project" value="InterPro"/>
</dbReference>
<dbReference type="PANTHER" id="PTHR43775:SF37">
    <property type="entry name" value="SI:DKEY-61P9.11"/>
    <property type="match status" value="1"/>
</dbReference>
<dbReference type="SMART" id="SM01294">
    <property type="entry name" value="PKS_PP_betabranch"/>
    <property type="match status" value="1"/>
</dbReference>